<dbReference type="Proteomes" id="UP000789572">
    <property type="component" value="Unassembled WGS sequence"/>
</dbReference>
<dbReference type="AlphaFoldDB" id="A0A9N8ZSV2"/>
<name>A0A9N8ZSV2_9GLOM</name>
<comment type="caution">
    <text evidence="1">The sequence shown here is derived from an EMBL/GenBank/DDBJ whole genome shotgun (WGS) entry which is preliminary data.</text>
</comment>
<proteinExistence type="predicted"/>
<accession>A0A9N8ZSV2</accession>
<feature type="non-terminal residue" evidence="1">
    <location>
        <position position="1"/>
    </location>
</feature>
<sequence length="49" mass="5293">TKSQLGKLITYSDLPQLPSTSIIYQGGGIEKEELRQKSKDIVVTGVCGL</sequence>
<reference evidence="1" key="1">
    <citation type="submission" date="2021-06" db="EMBL/GenBank/DDBJ databases">
        <authorList>
            <person name="Kallberg Y."/>
            <person name="Tangrot J."/>
            <person name="Rosling A."/>
        </authorList>
    </citation>
    <scope>NUCLEOTIDE SEQUENCE</scope>
    <source>
        <strain evidence="1">IA702</strain>
    </source>
</reference>
<keyword evidence="2" id="KW-1185">Reference proteome</keyword>
<dbReference type="EMBL" id="CAJVPJ010000282">
    <property type="protein sequence ID" value="CAG8506162.1"/>
    <property type="molecule type" value="Genomic_DNA"/>
</dbReference>
<protein>
    <submittedName>
        <fullName evidence="1">8380_t:CDS:1</fullName>
    </submittedName>
</protein>
<evidence type="ECO:0000313" key="1">
    <source>
        <dbReference type="EMBL" id="CAG8506162.1"/>
    </source>
</evidence>
<evidence type="ECO:0000313" key="2">
    <source>
        <dbReference type="Proteomes" id="UP000789572"/>
    </source>
</evidence>
<gene>
    <name evidence="1" type="ORF">POCULU_LOCUS2828</name>
</gene>
<organism evidence="1 2">
    <name type="scientific">Paraglomus occultum</name>
    <dbReference type="NCBI Taxonomy" id="144539"/>
    <lineage>
        <taxon>Eukaryota</taxon>
        <taxon>Fungi</taxon>
        <taxon>Fungi incertae sedis</taxon>
        <taxon>Mucoromycota</taxon>
        <taxon>Glomeromycotina</taxon>
        <taxon>Glomeromycetes</taxon>
        <taxon>Paraglomerales</taxon>
        <taxon>Paraglomeraceae</taxon>
        <taxon>Paraglomus</taxon>
    </lineage>
</organism>